<dbReference type="AlphaFoldDB" id="A0A4P7NHI4"/>
<gene>
    <name evidence="2" type="ORF">PoMZ_08394</name>
</gene>
<evidence type="ECO:0000256" key="1">
    <source>
        <dbReference type="SAM" id="MobiDB-lite"/>
    </source>
</evidence>
<protein>
    <submittedName>
        <fullName evidence="2">Uncharacterized protein</fullName>
    </submittedName>
</protein>
<proteinExistence type="predicted"/>
<accession>A0A4P7NHI4</accession>
<name>A0A4P7NHI4_PYROR</name>
<dbReference type="EMBL" id="CP034207">
    <property type="protein sequence ID" value="QBZ61445.1"/>
    <property type="molecule type" value="Genomic_DNA"/>
</dbReference>
<dbReference type="Proteomes" id="UP000294847">
    <property type="component" value="Chromosome 4"/>
</dbReference>
<reference evidence="2 3" key="1">
    <citation type="journal article" date="2019" name="Mol. Biol. Evol.">
        <title>Blast fungal genomes show frequent chromosomal changes, gene gains and losses, and effector gene turnover.</title>
        <authorList>
            <person name="Gomez Luciano L.B."/>
            <person name="Jason Tsai I."/>
            <person name="Chuma I."/>
            <person name="Tosa Y."/>
            <person name="Chen Y.H."/>
            <person name="Li J.Y."/>
            <person name="Li M.Y."/>
            <person name="Jade Lu M.Y."/>
            <person name="Nakayashiki H."/>
            <person name="Li W.H."/>
        </authorList>
    </citation>
    <scope>NUCLEOTIDE SEQUENCE [LARGE SCALE GENOMIC DNA]</scope>
    <source>
        <strain evidence="2">MZ5-1-6</strain>
    </source>
</reference>
<feature type="region of interest" description="Disordered" evidence="1">
    <location>
        <begin position="1"/>
        <end position="43"/>
    </location>
</feature>
<evidence type="ECO:0000313" key="3">
    <source>
        <dbReference type="Proteomes" id="UP000294847"/>
    </source>
</evidence>
<organism evidence="2 3">
    <name type="scientific">Pyricularia oryzae</name>
    <name type="common">Rice blast fungus</name>
    <name type="synonym">Magnaporthe oryzae</name>
    <dbReference type="NCBI Taxonomy" id="318829"/>
    <lineage>
        <taxon>Eukaryota</taxon>
        <taxon>Fungi</taxon>
        <taxon>Dikarya</taxon>
        <taxon>Ascomycota</taxon>
        <taxon>Pezizomycotina</taxon>
        <taxon>Sordariomycetes</taxon>
        <taxon>Sordariomycetidae</taxon>
        <taxon>Magnaporthales</taxon>
        <taxon>Pyriculariaceae</taxon>
        <taxon>Pyricularia</taxon>
    </lineage>
</organism>
<evidence type="ECO:0000313" key="2">
    <source>
        <dbReference type="EMBL" id="QBZ61445.1"/>
    </source>
</evidence>
<sequence>MFKNWSRPRGFVDPGPGNVLQKSSSQSSDPPQGGHWPVQQLAARKSSQVQHALGIVNEPSGLGFLGAASFNVFSIPLHPPPSYFPRLLRLRHPI</sequence>